<name>A0ABY4WE95_9BACL</name>
<dbReference type="EMBL" id="CP098755">
    <property type="protein sequence ID" value="USG65161.1"/>
    <property type="molecule type" value="Genomic_DNA"/>
</dbReference>
<proteinExistence type="predicted"/>
<reference evidence="1" key="1">
    <citation type="submission" date="2022-06" db="EMBL/GenBank/DDBJ databases">
        <title>Genome sequencing of Brevibacillus sp. BB3-R1.</title>
        <authorList>
            <person name="Heo J."/>
            <person name="Lee D."/>
            <person name="Won M."/>
            <person name="Han B.-H."/>
            <person name="Hong S.-B."/>
            <person name="Kwon S.-W."/>
        </authorList>
    </citation>
    <scope>NUCLEOTIDE SEQUENCE</scope>
    <source>
        <strain evidence="1">BB3-R1</strain>
    </source>
</reference>
<accession>A0ABY4WE95</accession>
<evidence type="ECO:0000313" key="1">
    <source>
        <dbReference type="EMBL" id="USG65161.1"/>
    </source>
</evidence>
<keyword evidence="2" id="KW-1185">Reference proteome</keyword>
<protein>
    <submittedName>
        <fullName evidence="1">Uncharacterized protein</fullName>
    </submittedName>
</protein>
<sequence>MDEFLFAPVLGGLWTHSEVVRDVFDIDDLLDAHEILEVREENRRRAEEAARLRERGMM</sequence>
<dbReference type="Proteomes" id="UP001056500">
    <property type="component" value="Chromosome"/>
</dbReference>
<evidence type="ECO:0000313" key="2">
    <source>
        <dbReference type="Proteomes" id="UP001056500"/>
    </source>
</evidence>
<organism evidence="1 2">
    <name type="scientific">Brevibacillus ruminantium</name>
    <dbReference type="NCBI Taxonomy" id="2950604"/>
    <lineage>
        <taxon>Bacteria</taxon>
        <taxon>Bacillati</taxon>
        <taxon>Bacillota</taxon>
        <taxon>Bacilli</taxon>
        <taxon>Bacillales</taxon>
        <taxon>Paenibacillaceae</taxon>
        <taxon>Brevibacillus</taxon>
    </lineage>
</organism>
<dbReference type="RefSeq" id="WP_251872265.1">
    <property type="nucleotide sequence ID" value="NZ_CP098755.1"/>
</dbReference>
<gene>
    <name evidence="1" type="ORF">NDK47_24060</name>
</gene>